<evidence type="ECO:0000256" key="7">
    <source>
        <dbReference type="ARBA" id="ARBA00022801"/>
    </source>
</evidence>
<dbReference type="PANTHER" id="PTHR36531:SF6">
    <property type="entry name" value="DNA REPLICATION ATP-DEPENDENT HELICASE_NUCLEASE DNA2"/>
    <property type="match status" value="1"/>
</dbReference>
<dbReference type="GO" id="GO:0046872">
    <property type="term" value="F:metal ion binding"/>
    <property type="evidence" value="ECO:0007669"/>
    <property type="project" value="UniProtKB-KW"/>
</dbReference>
<keyword evidence="5 13" id="KW-0540">Nuclease</keyword>
<name>A0A430V6Y4_THESC</name>
<keyword evidence="12 13" id="KW-0464">Manganese</keyword>
<dbReference type="PANTHER" id="PTHR36531">
    <property type="entry name" value="CRISPR-ASSOCIATED EXONUCLEASE CAS4"/>
    <property type="match status" value="1"/>
</dbReference>
<evidence type="ECO:0000256" key="2">
    <source>
        <dbReference type="ARBA" id="ARBA00009189"/>
    </source>
</evidence>
<dbReference type="EC" id="3.1.12.1" evidence="3 13"/>
<keyword evidence="10 13" id="KW-0411">Iron-sulfur</keyword>
<gene>
    <name evidence="15" type="primary">cas4</name>
    <name evidence="15" type="ORF">CSW23_00405</name>
</gene>
<dbReference type="InterPro" id="IPR013343">
    <property type="entry name" value="CRISPR-assoc_prot_Cas4"/>
</dbReference>
<keyword evidence="11 13" id="KW-0051">Antiviral defense</keyword>
<evidence type="ECO:0000256" key="12">
    <source>
        <dbReference type="ARBA" id="ARBA00023211"/>
    </source>
</evidence>
<comment type="similarity">
    <text evidence="2 13">Belongs to the CRISPR-associated exonuclease Cas4 family.</text>
</comment>
<comment type="function">
    <text evidence="13">CRISPR (clustered regularly interspaced short palindromic repeat) is an adaptive immune system that provides protection against mobile genetic elements (viruses, transposable elements and conjugative plasmids). CRISPR clusters contain sequences complementary to antecedent mobile elements and target invading nucleic acids. CRISPR clusters are transcribed and processed into CRISPR RNA (crRNA).</text>
</comment>
<feature type="domain" description="DUF83" evidence="14">
    <location>
        <begin position="7"/>
        <end position="176"/>
    </location>
</feature>
<proteinExistence type="inferred from homology"/>
<evidence type="ECO:0000313" key="16">
    <source>
        <dbReference type="Proteomes" id="UP000288073"/>
    </source>
</evidence>
<comment type="cofactor">
    <cofactor evidence="1">
        <name>[4Fe-4S] cluster</name>
        <dbReference type="ChEBI" id="CHEBI:49883"/>
    </cofactor>
</comment>
<evidence type="ECO:0000256" key="8">
    <source>
        <dbReference type="ARBA" id="ARBA00022839"/>
    </source>
</evidence>
<evidence type="ECO:0000256" key="11">
    <source>
        <dbReference type="ARBA" id="ARBA00023118"/>
    </source>
</evidence>
<keyword evidence="8 13" id="KW-0269">Exonuclease</keyword>
<dbReference type="RefSeq" id="WP_126206156.1">
    <property type="nucleotide sequence ID" value="NZ_PEMF01000088.1"/>
</dbReference>
<dbReference type="InterPro" id="IPR051827">
    <property type="entry name" value="Cas4_exonuclease"/>
</dbReference>
<evidence type="ECO:0000256" key="4">
    <source>
        <dbReference type="ARBA" id="ARBA00020049"/>
    </source>
</evidence>
<evidence type="ECO:0000259" key="14">
    <source>
        <dbReference type="Pfam" id="PF01930"/>
    </source>
</evidence>
<dbReference type="InterPro" id="IPR011604">
    <property type="entry name" value="PDDEXK-like_dom_sf"/>
</dbReference>
<evidence type="ECO:0000313" key="15">
    <source>
        <dbReference type="EMBL" id="RTI20902.1"/>
    </source>
</evidence>
<dbReference type="EMBL" id="PEMN01000009">
    <property type="protein sequence ID" value="RTI20902.1"/>
    <property type="molecule type" value="Genomic_DNA"/>
</dbReference>
<organism evidence="15 16">
    <name type="scientific">Thermus scotoductus</name>
    <dbReference type="NCBI Taxonomy" id="37636"/>
    <lineage>
        <taxon>Bacteria</taxon>
        <taxon>Thermotogati</taxon>
        <taxon>Deinococcota</taxon>
        <taxon>Deinococci</taxon>
        <taxon>Thermales</taxon>
        <taxon>Thermaceae</taxon>
        <taxon>Thermus</taxon>
    </lineage>
</organism>
<evidence type="ECO:0000256" key="5">
    <source>
        <dbReference type="ARBA" id="ARBA00022722"/>
    </source>
</evidence>
<comment type="cofactor">
    <cofactor evidence="13">
        <name>Mg(2+)</name>
        <dbReference type="ChEBI" id="CHEBI:18420"/>
    </cofactor>
    <cofactor evidence="13">
        <name>Mn(2+)</name>
        <dbReference type="ChEBI" id="CHEBI:29035"/>
    </cofactor>
    <text evidence="13">Mg(2+) or Mn(2+) required for ssDNA cleavage activity.</text>
</comment>
<dbReference type="GO" id="GO:0051607">
    <property type="term" value="P:defense response to virus"/>
    <property type="evidence" value="ECO:0007669"/>
    <property type="project" value="UniProtKB-KW"/>
</dbReference>
<dbReference type="InterPro" id="IPR022765">
    <property type="entry name" value="Dna2/Cas4_DUF83"/>
</dbReference>
<evidence type="ECO:0000256" key="6">
    <source>
        <dbReference type="ARBA" id="ARBA00022723"/>
    </source>
</evidence>
<sequence>MDYLPLSKVNTVVYCERRFYLEVALGEVMENEHLIEGRYFHEQAYTERDEVTGLLVWSDRLGLIGVVDRLEWRAGKPFLVEYKLGRAAEEAFPSDAVQLATQALCLWESRGIRVEAGYVYYRKSHQRRRVDFNPELFQEGEEAVARMRALLALPKPPAVRVPPSKCQGCSVRAACQPELYRKGVARWG</sequence>
<dbReference type="Gene3D" id="3.90.320.10">
    <property type="match status" value="1"/>
</dbReference>
<evidence type="ECO:0000256" key="3">
    <source>
        <dbReference type="ARBA" id="ARBA00012768"/>
    </source>
</evidence>
<dbReference type="AlphaFoldDB" id="A0A430V6Y4"/>
<reference evidence="15 16" key="1">
    <citation type="journal article" date="2019" name="Extremophiles">
        <title>Biogeography of thermophiles and predominance of Thermus scotoductus in domestic water heaters.</title>
        <authorList>
            <person name="Wilpiszeski R.L."/>
            <person name="Zhang Z."/>
            <person name="House C.H."/>
        </authorList>
    </citation>
    <scope>NUCLEOTIDE SEQUENCE [LARGE SCALE GENOMIC DNA]</scope>
    <source>
        <strain evidence="15 16">10_S10</strain>
    </source>
</reference>
<protein>
    <recommendedName>
        <fullName evidence="4 13">CRISPR-associated exonuclease Cas4</fullName>
        <ecNumber evidence="3 13">3.1.12.1</ecNumber>
    </recommendedName>
</protein>
<dbReference type="NCBIfam" id="TIGR00372">
    <property type="entry name" value="cas4"/>
    <property type="match status" value="1"/>
</dbReference>
<accession>A0A430V6Y4</accession>
<evidence type="ECO:0000256" key="10">
    <source>
        <dbReference type="ARBA" id="ARBA00023014"/>
    </source>
</evidence>
<dbReference type="Pfam" id="PF01930">
    <property type="entry name" value="Cas_Cas4"/>
    <property type="match status" value="1"/>
</dbReference>
<evidence type="ECO:0000256" key="1">
    <source>
        <dbReference type="ARBA" id="ARBA00001966"/>
    </source>
</evidence>
<dbReference type="Proteomes" id="UP000288073">
    <property type="component" value="Unassembled WGS sequence"/>
</dbReference>
<keyword evidence="7 13" id="KW-0378">Hydrolase</keyword>
<evidence type="ECO:0000256" key="13">
    <source>
        <dbReference type="RuleBase" id="RU365022"/>
    </source>
</evidence>
<dbReference type="GO" id="GO:0051536">
    <property type="term" value="F:iron-sulfur cluster binding"/>
    <property type="evidence" value="ECO:0007669"/>
    <property type="project" value="UniProtKB-KW"/>
</dbReference>
<comment type="cofactor">
    <cofactor evidence="13">
        <name>iron-sulfur cluster</name>
        <dbReference type="ChEBI" id="CHEBI:30408"/>
    </cofactor>
</comment>
<dbReference type="GO" id="GO:0004527">
    <property type="term" value="F:exonuclease activity"/>
    <property type="evidence" value="ECO:0007669"/>
    <property type="project" value="UniProtKB-KW"/>
</dbReference>
<keyword evidence="9 13" id="KW-0408">Iron</keyword>
<evidence type="ECO:0000256" key="9">
    <source>
        <dbReference type="ARBA" id="ARBA00023004"/>
    </source>
</evidence>
<comment type="caution">
    <text evidence="15">The sequence shown here is derived from an EMBL/GenBank/DDBJ whole genome shotgun (WGS) entry which is preliminary data.</text>
</comment>
<keyword evidence="6 13" id="KW-0479">Metal-binding</keyword>